<organism evidence="3 4">
    <name type="scientific">Setomelanomma holmii</name>
    <dbReference type="NCBI Taxonomy" id="210430"/>
    <lineage>
        <taxon>Eukaryota</taxon>
        <taxon>Fungi</taxon>
        <taxon>Dikarya</taxon>
        <taxon>Ascomycota</taxon>
        <taxon>Pezizomycotina</taxon>
        <taxon>Dothideomycetes</taxon>
        <taxon>Pleosporomycetidae</taxon>
        <taxon>Pleosporales</taxon>
        <taxon>Pleosporineae</taxon>
        <taxon>Phaeosphaeriaceae</taxon>
        <taxon>Setomelanomma</taxon>
    </lineage>
</organism>
<dbReference type="InterPro" id="IPR058268">
    <property type="entry name" value="DUF7962"/>
</dbReference>
<feature type="domain" description="DUF7962" evidence="2">
    <location>
        <begin position="117"/>
        <end position="232"/>
    </location>
</feature>
<evidence type="ECO:0000259" key="2">
    <source>
        <dbReference type="Pfam" id="PF25907"/>
    </source>
</evidence>
<dbReference type="OrthoDB" id="202840at2759"/>
<dbReference type="InterPro" id="IPR004045">
    <property type="entry name" value="Glutathione_S-Trfase_N"/>
</dbReference>
<evidence type="ECO:0000313" key="4">
    <source>
        <dbReference type="Proteomes" id="UP000799777"/>
    </source>
</evidence>
<gene>
    <name evidence="3" type="ORF">EK21DRAFT_100055</name>
</gene>
<evidence type="ECO:0000313" key="3">
    <source>
        <dbReference type="EMBL" id="KAF2030913.1"/>
    </source>
</evidence>
<proteinExistence type="predicted"/>
<sequence length="326" mass="36304">MAPQTVPNDIILYNYGFSPFGKRVSAYLALRGINYALCEQPFTMPRPDLALLPVHYRRIPILAIGRDIYLDTRLILRVLESLPDISPQRLGAIKPQDVFVEKLLERYMIEGPVFGQAAGLVPVDVAQDPNFNKDRQGMLGRNWSKEELDEGRGECLTYVRNLFNLFESTILADGRDWILGSEGPKLADIEGIFMLDFVTGLQLPENLISAKTFPRTFAWLDRYQAAVEKAKKSGPEPTALDGQAAADHIHRSEFGRAKVSVDGEDPTGLRDGANVEIFTADWVTEHKDRGRLVGLTADEVTIAVTSKENAVIRVHAPRTGFKIKGI</sequence>
<dbReference type="Pfam" id="PF13417">
    <property type="entry name" value="GST_N_3"/>
    <property type="match status" value="1"/>
</dbReference>
<dbReference type="Gene3D" id="3.40.30.110">
    <property type="match status" value="2"/>
</dbReference>
<protein>
    <recommendedName>
        <fullName evidence="5">GST N-terminal domain-containing protein</fullName>
    </recommendedName>
</protein>
<keyword evidence="4" id="KW-1185">Reference proteome</keyword>
<comment type="caution">
    <text evidence="3">The sequence shown here is derived from an EMBL/GenBank/DDBJ whole genome shotgun (WGS) entry which is preliminary data.</text>
</comment>
<accession>A0A9P4HA86</accession>
<feature type="domain" description="GST N-terminal" evidence="1">
    <location>
        <begin position="12"/>
        <end position="83"/>
    </location>
</feature>
<reference evidence="3" key="1">
    <citation type="journal article" date="2020" name="Stud. Mycol.">
        <title>101 Dothideomycetes genomes: a test case for predicting lifestyles and emergence of pathogens.</title>
        <authorList>
            <person name="Haridas S."/>
            <person name="Albert R."/>
            <person name="Binder M."/>
            <person name="Bloem J."/>
            <person name="Labutti K."/>
            <person name="Salamov A."/>
            <person name="Andreopoulos B."/>
            <person name="Baker S."/>
            <person name="Barry K."/>
            <person name="Bills G."/>
            <person name="Bluhm B."/>
            <person name="Cannon C."/>
            <person name="Castanera R."/>
            <person name="Culley D."/>
            <person name="Daum C."/>
            <person name="Ezra D."/>
            <person name="Gonzalez J."/>
            <person name="Henrissat B."/>
            <person name="Kuo A."/>
            <person name="Liang C."/>
            <person name="Lipzen A."/>
            <person name="Lutzoni F."/>
            <person name="Magnuson J."/>
            <person name="Mondo S."/>
            <person name="Nolan M."/>
            <person name="Ohm R."/>
            <person name="Pangilinan J."/>
            <person name="Park H.-J."/>
            <person name="Ramirez L."/>
            <person name="Alfaro M."/>
            <person name="Sun H."/>
            <person name="Tritt A."/>
            <person name="Yoshinaga Y."/>
            <person name="Zwiers L.-H."/>
            <person name="Turgeon B."/>
            <person name="Goodwin S."/>
            <person name="Spatafora J."/>
            <person name="Crous P."/>
            <person name="Grigoriev I."/>
        </authorList>
    </citation>
    <scope>NUCLEOTIDE SEQUENCE</scope>
    <source>
        <strain evidence="3">CBS 110217</strain>
    </source>
</reference>
<dbReference type="InterPro" id="IPR036249">
    <property type="entry name" value="Thioredoxin-like_sf"/>
</dbReference>
<dbReference type="SUPFAM" id="SSF52833">
    <property type="entry name" value="Thioredoxin-like"/>
    <property type="match status" value="1"/>
</dbReference>
<dbReference type="Proteomes" id="UP000799777">
    <property type="component" value="Unassembled WGS sequence"/>
</dbReference>
<dbReference type="EMBL" id="ML978185">
    <property type="protein sequence ID" value="KAF2030913.1"/>
    <property type="molecule type" value="Genomic_DNA"/>
</dbReference>
<dbReference type="Pfam" id="PF25907">
    <property type="entry name" value="DUF7962"/>
    <property type="match status" value="1"/>
</dbReference>
<evidence type="ECO:0008006" key="5">
    <source>
        <dbReference type="Google" id="ProtNLM"/>
    </source>
</evidence>
<dbReference type="AlphaFoldDB" id="A0A9P4HA86"/>
<evidence type="ECO:0000259" key="1">
    <source>
        <dbReference type="Pfam" id="PF13417"/>
    </source>
</evidence>
<name>A0A9P4HA86_9PLEO</name>